<accession>K1JU45</accession>
<keyword evidence="1" id="KW-1003">Cell membrane</keyword>
<organism evidence="3 4">
    <name type="scientific">Sutterella wadsworthensis 2_1_59BFAA</name>
    <dbReference type="NCBI Taxonomy" id="742823"/>
    <lineage>
        <taxon>Bacteria</taxon>
        <taxon>Pseudomonadati</taxon>
        <taxon>Pseudomonadota</taxon>
        <taxon>Betaproteobacteria</taxon>
        <taxon>Burkholderiales</taxon>
        <taxon>Sutterellaceae</taxon>
        <taxon>Sutterella</taxon>
    </lineage>
</organism>
<keyword evidence="4" id="KW-1185">Reference proteome</keyword>
<sequence length="414" mass="44050">MTDMAGTVPVIAVDKVQAVALAVCTYYFGVWLKGKVGVLSRYSIPSPVVGGMSFAIVVSFLEYFNIVKVQIDSTLQTVLMLGFFTTIGLMASLRVVKDGGRLLLGFLLAVTVLVFLQNGMGMAIAEAMGFDKHYGILAGSVSMMGGLGTAAAFGPYFEETYGITGGTAVAVTAATFGMVAALLIGGPFGEWCIRRYKVKTPDEVQQPEPELHLPDDMDTDITEQHASAKPNFTNEIMRAVSVTALAMGLGTIVSNFLGHYITLPAYIGAMIVATVIRNVGDFSGMYKVEGKGLNAVADITLVLFVTMAINNLKLHELVHLALPLVVILACQTILMLIYAWTVLFTAFGRSYDAVMLSVGGIGFSMGATANGLANMQAISEKYGSSPRAWLIVSVVGAFLIDLINAVVITWFGTL</sequence>
<feature type="transmembrane region" description="Helical" evidence="1">
    <location>
        <begin position="353"/>
        <end position="373"/>
    </location>
</feature>
<feature type="transmembrane region" description="Helical" evidence="1">
    <location>
        <begin position="263"/>
        <end position="280"/>
    </location>
</feature>
<evidence type="ECO:0000313" key="3">
    <source>
        <dbReference type="EMBL" id="EKB30173.1"/>
    </source>
</evidence>
<dbReference type="RefSeq" id="WP_005437025.1">
    <property type="nucleotide sequence ID" value="NZ_JH815521.1"/>
</dbReference>
<keyword evidence="1" id="KW-0769">Symport</keyword>
<dbReference type="PANTHER" id="PTHR36178:SF1">
    <property type="entry name" value="SODIUM_GLUTAMATE SYMPORTER"/>
    <property type="match status" value="1"/>
</dbReference>
<feature type="transmembrane region" description="Helical" evidence="1">
    <location>
        <begin position="321"/>
        <end position="341"/>
    </location>
</feature>
<feature type="transmembrane region" description="Helical" evidence="1">
    <location>
        <begin position="44"/>
        <end position="66"/>
    </location>
</feature>
<dbReference type="InterPro" id="IPR004445">
    <property type="entry name" value="GltS"/>
</dbReference>
<keyword evidence="1" id="KW-0739">Sodium transport</keyword>
<keyword evidence="1" id="KW-1133">Transmembrane helix</keyword>
<keyword evidence="1" id="KW-0915">Sodium</keyword>
<dbReference type="STRING" id="742823.HMPREF9465_02180"/>
<name>K1JU45_9BURK</name>
<proteinExistence type="inferred from homology"/>
<feature type="transmembrane region" description="Helical" evidence="1">
    <location>
        <begin position="163"/>
        <end position="185"/>
    </location>
</feature>
<keyword evidence="1" id="KW-0406">Ion transport</keyword>
<keyword evidence="1" id="KW-0812">Transmembrane</keyword>
<dbReference type="Proteomes" id="UP000005835">
    <property type="component" value="Unassembled WGS sequence"/>
</dbReference>
<dbReference type="HOGENOM" id="CLU_040907_0_0_4"/>
<dbReference type="EMBL" id="ADMG01000051">
    <property type="protein sequence ID" value="EKB30173.1"/>
    <property type="molecule type" value="Genomic_DNA"/>
</dbReference>
<comment type="function">
    <text evidence="1">Catalyzes the sodium-dependent transport of glutamate.</text>
</comment>
<gene>
    <name evidence="1" type="primary">gltS</name>
    <name evidence="3" type="ORF">HMPREF9465_02180</name>
</gene>
<feature type="transmembrane region" description="Helical" evidence="1">
    <location>
        <begin position="388"/>
        <end position="411"/>
    </location>
</feature>
<reference evidence="3 4" key="1">
    <citation type="submission" date="2012-05" db="EMBL/GenBank/DDBJ databases">
        <title>The Genome Sequence of Sutterella wadsworthensis 2_1_59BFAA.</title>
        <authorList>
            <consortium name="The Broad Institute Genome Sequencing Platform"/>
            <person name="Earl A."/>
            <person name="Ward D."/>
            <person name="Feldgarden M."/>
            <person name="Gevers D."/>
            <person name="Daigneault M."/>
            <person name="Strauss J."/>
            <person name="Allen-Vercoe E."/>
            <person name="Walker B."/>
            <person name="Young S.K."/>
            <person name="Zeng Q."/>
            <person name="Gargeya S."/>
            <person name="Fitzgerald M."/>
            <person name="Haas B."/>
            <person name="Abouelleil A."/>
            <person name="Alvarado L."/>
            <person name="Arachchi H.M."/>
            <person name="Berlin A.M."/>
            <person name="Chapman S.B."/>
            <person name="Goldberg J."/>
            <person name="Griggs A."/>
            <person name="Gujja S."/>
            <person name="Hansen M."/>
            <person name="Howarth C."/>
            <person name="Imamovic A."/>
            <person name="Larimer J."/>
            <person name="McCowen C."/>
            <person name="Montmayeur A."/>
            <person name="Murphy C."/>
            <person name="Neiman D."/>
            <person name="Pearson M."/>
            <person name="Priest M."/>
            <person name="Roberts A."/>
            <person name="Saif S."/>
            <person name="Shea T."/>
            <person name="Sisk P."/>
            <person name="Sykes S."/>
            <person name="Wortman J."/>
            <person name="Nusbaum C."/>
            <person name="Birren B."/>
        </authorList>
    </citation>
    <scope>NUCLEOTIDE SEQUENCE [LARGE SCALE GENOMIC DNA]</scope>
    <source>
        <strain evidence="3 4">2_1_59BFAA</strain>
    </source>
</reference>
<evidence type="ECO:0000313" key="4">
    <source>
        <dbReference type="Proteomes" id="UP000005835"/>
    </source>
</evidence>
<comment type="similarity">
    <text evidence="1">Belongs to the glutamate:Na(+) symporter (ESS) (TC 2.A.27) family.</text>
</comment>
<feature type="transmembrane region" description="Helical" evidence="1">
    <location>
        <begin position="292"/>
        <end position="309"/>
    </location>
</feature>
<dbReference type="GO" id="GO:0015813">
    <property type="term" value="P:L-glutamate transmembrane transport"/>
    <property type="evidence" value="ECO:0007669"/>
    <property type="project" value="UniProtKB-UniRule"/>
</dbReference>
<feature type="transmembrane region" description="Helical" evidence="1">
    <location>
        <begin position="12"/>
        <end position="32"/>
    </location>
</feature>
<feature type="transmembrane region" description="Helical" evidence="1">
    <location>
        <begin position="102"/>
        <end position="124"/>
    </location>
</feature>
<dbReference type="PATRIC" id="fig|742823.3.peg.2188"/>
<keyword evidence="1" id="KW-0472">Membrane</keyword>
<feature type="transmembrane region" description="Helical" evidence="1">
    <location>
        <begin position="136"/>
        <end position="157"/>
    </location>
</feature>
<dbReference type="Pfam" id="PF03616">
    <property type="entry name" value="Glt_symporter"/>
    <property type="match status" value="1"/>
</dbReference>
<dbReference type="AlphaFoldDB" id="K1JU45"/>
<dbReference type="OrthoDB" id="4921038at2"/>
<comment type="caution">
    <text evidence="3">The sequence shown here is derived from an EMBL/GenBank/DDBJ whole genome shotgun (WGS) entry which is preliminary data.</text>
</comment>
<keyword evidence="1" id="KW-0997">Cell inner membrane</keyword>
<dbReference type="GO" id="GO:0005886">
    <property type="term" value="C:plasma membrane"/>
    <property type="evidence" value="ECO:0007669"/>
    <property type="project" value="UniProtKB-SubCell"/>
</dbReference>
<evidence type="ECO:0000256" key="1">
    <source>
        <dbReference type="HAMAP-Rule" id="MF_02062"/>
    </source>
</evidence>
<dbReference type="PANTHER" id="PTHR36178">
    <property type="entry name" value="SLR0625 PROTEIN"/>
    <property type="match status" value="1"/>
</dbReference>
<dbReference type="eggNOG" id="COG0786">
    <property type="taxonomic scope" value="Bacteria"/>
</dbReference>
<keyword evidence="1" id="KW-0029">Amino-acid transport</keyword>
<comment type="subcellular location">
    <subcellularLocation>
        <location evidence="1">Cell inner membrane</location>
        <topology evidence="1">Multi-pass membrane protein</topology>
    </subcellularLocation>
</comment>
<dbReference type="GO" id="GO:0015501">
    <property type="term" value="F:glutamate:sodium symporter activity"/>
    <property type="evidence" value="ECO:0007669"/>
    <property type="project" value="UniProtKB-UniRule"/>
</dbReference>
<dbReference type="HAMAP" id="MF_02062">
    <property type="entry name" value="GltS"/>
    <property type="match status" value="1"/>
</dbReference>
<keyword evidence="1" id="KW-0813">Transport</keyword>
<dbReference type="NCBIfam" id="TIGR00210">
    <property type="entry name" value="gltS"/>
    <property type="match status" value="1"/>
</dbReference>
<evidence type="ECO:0000256" key="2">
    <source>
        <dbReference type="NCBIfam" id="TIGR00210"/>
    </source>
</evidence>
<feature type="transmembrane region" description="Helical" evidence="1">
    <location>
        <begin position="78"/>
        <end position="96"/>
    </location>
</feature>
<protein>
    <recommendedName>
        <fullName evidence="1 2">Sodium/glutamate symporter</fullName>
    </recommendedName>
</protein>